<dbReference type="Proteomes" id="UP000183832">
    <property type="component" value="Unassembled WGS sequence"/>
</dbReference>
<evidence type="ECO:0000313" key="3">
    <source>
        <dbReference type="EMBL" id="CRK96100.1"/>
    </source>
</evidence>
<proteinExistence type="predicted"/>
<accession>A0A1J1I964</accession>
<keyword evidence="2" id="KW-0732">Signal</keyword>
<feature type="region of interest" description="Disordered" evidence="1">
    <location>
        <begin position="89"/>
        <end position="149"/>
    </location>
</feature>
<evidence type="ECO:0000256" key="1">
    <source>
        <dbReference type="SAM" id="MobiDB-lite"/>
    </source>
</evidence>
<feature type="chain" id="PRO_5009619123" evidence="2">
    <location>
        <begin position="20"/>
        <end position="244"/>
    </location>
</feature>
<feature type="compositionally biased region" description="Polar residues" evidence="1">
    <location>
        <begin position="95"/>
        <end position="117"/>
    </location>
</feature>
<organism evidence="3 4">
    <name type="scientific">Clunio marinus</name>
    <dbReference type="NCBI Taxonomy" id="568069"/>
    <lineage>
        <taxon>Eukaryota</taxon>
        <taxon>Metazoa</taxon>
        <taxon>Ecdysozoa</taxon>
        <taxon>Arthropoda</taxon>
        <taxon>Hexapoda</taxon>
        <taxon>Insecta</taxon>
        <taxon>Pterygota</taxon>
        <taxon>Neoptera</taxon>
        <taxon>Endopterygota</taxon>
        <taxon>Diptera</taxon>
        <taxon>Nematocera</taxon>
        <taxon>Chironomoidea</taxon>
        <taxon>Chironomidae</taxon>
        <taxon>Clunio</taxon>
    </lineage>
</organism>
<dbReference type="EMBL" id="CVRI01000043">
    <property type="protein sequence ID" value="CRK96100.1"/>
    <property type="molecule type" value="Genomic_DNA"/>
</dbReference>
<gene>
    <name evidence="3" type="ORF">CLUMA_CG009536</name>
</gene>
<name>A0A1J1I964_9DIPT</name>
<sequence>MKLLEIFLIGAFMLDVSLARPSNFNKLSNSQNDMQISERQMNDNLNPQSNQLINQDENDLVSHNSNVQAMTELSSGSDFNDQLGIQQIKQRRRTTSNTPSGVQQFSGDNLNQQSNIQKIDANARRTNSNPQPMVQQYVGRNSDRQSDQQINQRRQFGVNNSNMQMDSQNLNSQDQAGSQQANKRRYYGNLATGLQQSGNGNKINQNSVNMQCYPDKNGRRSSSSESDEWGWLSLFFDEYQLICN</sequence>
<reference evidence="3 4" key="1">
    <citation type="submission" date="2015-04" db="EMBL/GenBank/DDBJ databases">
        <authorList>
            <person name="Syromyatnikov M.Y."/>
            <person name="Popov V.N."/>
        </authorList>
    </citation>
    <scope>NUCLEOTIDE SEQUENCE [LARGE SCALE GENOMIC DNA]</scope>
</reference>
<feature type="signal peptide" evidence="2">
    <location>
        <begin position="1"/>
        <end position="19"/>
    </location>
</feature>
<evidence type="ECO:0000256" key="2">
    <source>
        <dbReference type="SAM" id="SignalP"/>
    </source>
</evidence>
<feature type="region of interest" description="Disordered" evidence="1">
    <location>
        <begin position="162"/>
        <end position="225"/>
    </location>
</feature>
<feature type="compositionally biased region" description="Polar residues" evidence="1">
    <location>
        <begin position="162"/>
        <end position="181"/>
    </location>
</feature>
<feature type="compositionally biased region" description="Polar residues" evidence="1">
    <location>
        <begin position="192"/>
        <end position="210"/>
    </location>
</feature>
<evidence type="ECO:0000313" key="4">
    <source>
        <dbReference type="Proteomes" id="UP000183832"/>
    </source>
</evidence>
<protein>
    <submittedName>
        <fullName evidence="3">CLUMA_CG009536, isoform A</fullName>
    </submittedName>
</protein>
<feature type="compositionally biased region" description="Polar residues" evidence="1">
    <location>
        <begin position="124"/>
        <end position="134"/>
    </location>
</feature>
<dbReference type="AlphaFoldDB" id="A0A1J1I964"/>
<keyword evidence="4" id="KW-1185">Reference proteome</keyword>